<gene>
    <name evidence="2" type="ORF">GCM10010840_21690</name>
</gene>
<sequence>MDKKFAFLMLAALSFTPSALATGFVVESNLTGVQLPKGALELTDDDFSDDMVTLLEETAATMKGKCQYHELLYWEGNPVAIAKALNSKIPASFRYKLVDADELDDGSYETFTLTSSKVSYAGVWIQGAKDVTLAWCNVVKK</sequence>
<name>A0ABQ2GAM9_9DEIO</name>
<dbReference type="Proteomes" id="UP000639973">
    <property type="component" value="Unassembled WGS sequence"/>
</dbReference>
<feature type="chain" id="PRO_5047400501" evidence="1">
    <location>
        <begin position="22"/>
        <end position="141"/>
    </location>
</feature>
<keyword evidence="3" id="KW-1185">Reference proteome</keyword>
<feature type="signal peptide" evidence="1">
    <location>
        <begin position="1"/>
        <end position="21"/>
    </location>
</feature>
<accession>A0ABQ2GAM9</accession>
<keyword evidence="1" id="KW-0732">Signal</keyword>
<dbReference type="RefSeq" id="WP_188971798.1">
    <property type="nucleotide sequence ID" value="NZ_BMOL01000009.1"/>
</dbReference>
<proteinExistence type="predicted"/>
<organism evidence="2 3">
    <name type="scientific">Deinococcus aerolatus</name>
    <dbReference type="NCBI Taxonomy" id="522487"/>
    <lineage>
        <taxon>Bacteria</taxon>
        <taxon>Thermotogati</taxon>
        <taxon>Deinococcota</taxon>
        <taxon>Deinococci</taxon>
        <taxon>Deinococcales</taxon>
        <taxon>Deinococcaceae</taxon>
        <taxon>Deinococcus</taxon>
    </lineage>
</organism>
<evidence type="ECO:0000313" key="3">
    <source>
        <dbReference type="Proteomes" id="UP000639973"/>
    </source>
</evidence>
<reference evidence="3" key="1">
    <citation type="journal article" date="2019" name="Int. J. Syst. Evol. Microbiol.">
        <title>The Global Catalogue of Microorganisms (GCM) 10K type strain sequencing project: providing services to taxonomists for standard genome sequencing and annotation.</title>
        <authorList>
            <consortium name="The Broad Institute Genomics Platform"/>
            <consortium name="The Broad Institute Genome Sequencing Center for Infectious Disease"/>
            <person name="Wu L."/>
            <person name="Ma J."/>
        </authorList>
    </citation>
    <scope>NUCLEOTIDE SEQUENCE [LARGE SCALE GENOMIC DNA]</scope>
    <source>
        <strain evidence="3">JCM 15442</strain>
    </source>
</reference>
<evidence type="ECO:0000256" key="1">
    <source>
        <dbReference type="SAM" id="SignalP"/>
    </source>
</evidence>
<protein>
    <submittedName>
        <fullName evidence="2">Uncharacterized protein</fullName>
    </submittedName>
</protein>
<evidence type="ECO:0000313" key="2">
    <source>
        <dbReference type="EMBL" id="GGL83583.1"/>
    </source>
</evidence>
<dbReference type="EMBL" id="BMOL01000009">
    <property type="protein sequence ID" value="GGL83583.1"/>
    <property type="molecule type" value="Genomic_DNA"/>
</dbReference>
<comment type="caution">
    <text evidence="2">The sequence shown here is derived from an EMBL/GenBank/DDBJ whole genome shotgun (WGS) entry which is preliminary data.</text>
</comment>